<dbReference type="Pfam" id="PF03859">
    <property type="entry name" value="CG-1"/>
    <property type="match status" value="1"/>
</dbReference>
<evidence type="ECO:0000256" key="1">
    <source>
        <dbReference type="ARBA" id="ARBA00004123"/>
    </source>
</evidence>
<comment type="caution">
    <text evidence="6">The sequence shown here is derived from an EMBL/GenBank/DDBJ whole genome shotgun (WGS) entry which is preliminary data.</text>
</comment>
<dbReference type="GO" id="GO:0005634">
    <property type="term" value="C:nucleus"/>
    <property type="evidence" value="ECO:0007669"/>
    <property type="project" value="UniProtKB-SubCell"/>
</dbReference>
<dbReference type="GO" id="GO:0003712">
    <property type="term" value="F:transcription coregulator activity"/>
    <property type="evidence" value="ECO:0007669"/>
    <property type="project" value="TreeGrafter"/>
</dbReference>
<dbReference type="AlphaFoldDB" id="A0A8S1K6C6"/>
<dbReference type="PANTHER" id="PTHR23335">
    <property type="entry name" value="CALMODULIN-BINDING TRANSCRIPTION ACTIVATOR CAMTA"/>
    <property type="match status" value="1"/>
</dbReference>
<dbReference type="Pfam" id="PF12796">
    <property type="entry name" value="Ank_2"/>
    <property type="match status" value="1"/>
</dbReference>
<name>A0A8S1K6C6_PARPR</name>
<evidence type="ECO:0000256" key="3">
    <source>
        <dbReference type="ARBA" id="ARBA00023242"/>
    </source>
</evidence>
<protein>
    <recommendedName>
        <fullName evidence="5">CG-1 domain-containing protein</fullName>
    </recommendedName>
</protein>
<comment type="subcellular location">
    <subcellularLocation>
        <location evidence="1">Nucleus</location>
    </subcellularLocation>
</comment>
<reference evidence="6" key="1">
    <citation type="submission" date="2021-01" db="EMBL/GenBank/DDBJ databases">
        <authorList>
            <consortium name="Genoscope - CEA"/>
            <person name="William W."/>
        </authorList>
    </citation>
    <scope>NUCLEOTIDE SEQUENCE</scope>
</reference>
<dbReference type="PROSITE" id="PS50297">
    <property type="entry name" value="ANK_REP_REGION"/>
    <property type="match status" value="2"/>
</dbReference>
<dbReference type="InterPro" id="IPR002110">
    <property type="entry name" value="Ankyrin_rpt"/>
</dbReference>
<dbReference type="GO" id="GO:0006357">
    <property type="term" value="P:regulation of transcription by RNA polymerase II"/>
    <property type="evidence" value="ECO:0007669"/>
    <property type="project" value="TreeGrafter"/>
</dbReference>
<evidence type="ECO:0000313" key="6">
    <source>
        <dbReference type="EMBL" id="CAD8049365.1"/>
    </source>
</evidence>
<evidence type="ECO:0000313" key="7">
    <source>
        <dbReference type="Proteomes" id="UP000688137"/>
    </source>
</evidence>
<dbReference type="OMA" id="PEKERGW"/>
<proteinExistence type="predicted"/>
<keyword evidence="2" id="KW-0804">Transcription</keyword>
<evidence type="ECO:0000256" key="2">
    <source>
        <dbReference type="ARBA" id="ARBA00023163"/>
    </source>
</evidence>
<dbReference type="PANTHER" id="PTHR23335:SF1">
    <property type="entry name" value="CALMODULIN-BINDING TRANSCRIPTION ACTIVATOR, ISOFORM F"/>
    <property type="match status" value="1"/>
</dbReference>
<feature type="repeat" description="ANK" evidence="4">
    <location>
        <begin position="388"/>
        <end position="420"/>
    </location>
</feature>
<dbReference type="SMART" id="SM00248">
    <property type="entry name" value="ANK"/>
    <property type="match status" value="2"/>
</dbReference>
<gene>
    <name evidence="6" type="ORF">PPRIM_AZ9-3.1.T0130428</name>
</gene>
<dbReference type="Proteomes" id="UP000688137">
    <property type="component" value="Unassembled WGS sequence"/>
</dbReference>
<sequence>MLNISQRWLKTQEVYQILTELKIEIHLALPNQPSSGQYFLIRPEKERGWKKDGYQYIPRHNGVGTREDVEKLKINGIPMIICLYSQTIKKDGQQLNRRIYKLLEQSQNIYLVHYLNSQFSEVVEQNEVFKQSEPLINIPINNEFQCDSWFLCDFQDQQQDLELKQKISILEKRIQYLEQERNTGASSSTHRESSDEFNSSFKEALSVKIVDFSPEWDYTEGGMKMMLCFQPIKEIYQCQILFGNVPVLANCVQPGVLKCIVPPNVQGKVELKIISNGIFIDEQTDINHFTYKQKRKTKKDKQQKEKLIEQDKIDSSEFKVRVIEKLASFQAYFNNTLNMQVSNMEQEQIESIEQIDDYKVTQLIQQIIVLGKNHLEAVRQFLDEQDSYGFSLIHYLTLLGYSQAIKLILKNGANINQSGCDGLTALQIAIILQQEEIVNLLIQLGAIDDQFNECAEKKPDIDQLFSIDSVYQNKKILDLLIRGYTLCDSIHNSSSYTEQQSWNGQDDQDTLQYFQVNDLFENKNSPVIKNEEKHTKHKYLRNYSKHEVRPQQMEFNSNFPYDNYANHIQTIQKNVKAWLLRRQYLDIKYATQVLQNYIRNKLHKKQMNPDCKSKIKSTVRNWLNLKY</sequence>
<dbReference type="PROSITE" id="PS50088">
    <property type="entry name" value="ANK_REPEAT"/>
    <property type="match status" value="2"/>
</dbReference>
<evidence type="ECO:0000259" key="5">
    <source>
        <dbReference type="PROSITE" id="PS51437"/>
    </source>
</evidence>
<organism evidence="6 7">
    <name type="scientific">Paramecium primaurelia</name>
    <dbReference type="NCBI Taxonomy" id="5886"/>
    <lineage>
        <taxon>Eukaryota</taxon>
        <taxon>Sar</taxon>
        <taxon>Alveolata</taxon>
        <taxon>Ciliophora</taxon>
        <taxon>Intramacronucleata</taxon>
        <taxon>Oligohymenophorea</taxon>
        <taxon>Peniculida</taxon>
        <taxon>Parameciidae</taxon>
        <taxon>Paramecium</taxon>
    </lineage>
</organism>
<feature type="domain" description="CG-1" evidence="5">
    <location>
        <begin position="1"/>
        <end position="123"/>
    </location>
</feature>
<dbReference type="PROSITE" id="PS51437">
    <property type="entry name" value="CG_1"/>
    <property type="match status" value="1"/>
</dbReference>
<dbReference type="GO" id="GO:0003690">
    <property type="term" value="F:double-stranded DNA binding"/>
    <property type="evidence" value="ECO:0007669"/>
    <property type="project" value="TreeGrafter"/>
</dbReference>
<evidence type="ECO:0000256" key="4">
    <source>
        <dbReference type="PROSITE-ProRule" id="PRU00023"/>
    </source>
</evidence>
<keyword evidence="3" id="KW-0539">Nucleus</keyword>
<accession>A0A8S1K6C6</accession>
<keyword evidence="7" id="KW-1185">Reference proteome</keyword>
<dbReference type="SMART" id="SM01076">
    <property type="entry name" value="CG-1"/>
    <property type="match status" value="1"/>
</dbReference>
<keyword evidence="4" id="KW-0040">ANK repeat</keyword>
<feature type="repeat" description="ANK" evidence="4">
    <location>
        <begin position="421"/>
        <end position="453"/>
    </location>
</feature>
<dbReference type="EMBL" id="CAJJDM010000010">
    <property type="protein sequence ID" value="CAD8049365.1"/>
    <property type="molecule type" value="Genomic_DNA"/>
</dbReference>
<dbReference type="InterPro" id="IPR005559">
    <property type="entry name" value="CG-1_dom"/>
</dbReference>